<evidence type="ECO:0000256" key="2">
    <source>
        <dbReference type="ARBA" id="ARBA00022475"/>
    </source>
</evidence>
<keyword evidence="6" id="KW-0408">Iron</keyword>
<accession>A0A382GMV6</accession>
<sequence>MDKIIIEIDKGIKFSTLNTINHERAYPAEDIEEYELSEVEKNHSAGLMRVNHSGEVCAQALYRGQGLTADLKKTSKQMQKAAEEELDHMSWCNKRLSELNENTSILNPIWYMMSFSLGTLAGLAGDKWSLGFINETEKQVVNHLDKHKESISTRDKRSEAIIEKMREEEKAHSVEAKKAGAEELPEEIKKGMTLLA</sequence>
<evidence type="ECO:0000256" key="1">
    <source>
        <dbReference type="ARBA" id="ARBA00004749"/>
    </source>
</evidence>
<proteinExistence type="predicted"/>
<evidence type="ECO:0008006" key="10">
    <source>
        <dbReference type="Google" id="ProtNLM"/>
    </source>
</evidence>
<gene>
    <name evidence="9" type="ORF">METZ01_LOCUS228807</name>
</gene>
<evidence type="ECO:0000256" key="4">
    <source>
        <dbReference type="ARBA" id="ARBA00022723"/>
    </source>
</evidence>
<keyword evidence="8" id="KW-0472">Membrane</keyword>
<protein>
    <recommendedName>
        <fullName evidence="10">3-demethoxyubiquinol 3-hydroxylase</fullName>
    </recommendedName>
</protein>
<dbReference type="AlphaFoldDB" id="A0A382GMV6"/>
<dbReference type="InterPro" id="IPR012347">
    <property type="entry name" value="Ferritin-like"/>
</dbReference>
<dbReference type="PANTHER" id="PTHR11237">
    <property type="entry name" value="COENZYME Q10 BIOSYNTHESIS PROTEIN 7"/>
    <property type="match status" value="1"/>
</dbReference>
<dbReference type="SUPFAM" id="SSF47240">
    <property type="entry name" value="Ferritin-like"/>
    <property type="match status" value="1"/>
</dbReference>
<dbReference type="Pfam" id="PF03232">
    <property type="entry name" value="COQ7"/>
    <property type="match status" value="1"/>
</dbReference>
<dbReference type="EMBL" id="UINC01056201">
    <property type="protein sequence ID" value="SVB75953.1"/>
    <property type="molecule type" value="Genomic_DNA"/>
</dbReference>
<keyword evidence="2" id="KW-1003">Cell membrane</keyword>
<dbReference type="InterPro" id="IPR011566">
    <property type="entry name" value="Ubq_synth_Coq7"/>
</dbReference>
<dbReference type="NCBIfam" id="NF033656">
    <property type="entry name" value="DMQ_monoox_COQ7"/>
    <property type="match status" value="1"/>
</dbReference>
<dbReference type="CDD" id="cd01042">
    <property type="entry name" value="DMQH"/>
    <property type="match status" value="1"/>
</dbReference>
<evidence type="ECO:0000256" key="6">
    <source>
        <dbReference type="ARBA" id="ARBA00023004"/>
    </source>
</evidence>
<dbReference type="InterPro" id="IPR047809">
    <property type="entry name" value="COQ7_proteobact"/>
</dbReference>
<dbReference type="GO" id="GO:0046872">
    <property type="term" value="F:metal ion binding"/>
    <property type="evidence" value="ECO:0007669"/>
    <property type="project" value="UniProtKB-KW"/>
</dbReference>
<dbReference type="GO" id="GO:0004497">
    <property type="term" value="F:monooxygenase activity"/>
    <property type="evidence" value="ECO:0007669"/>
    <property type="project" value="UniProtKB-KW"/>
</dbReference>
<comment type="pathway">
    <text evidence="1">Cofactor biosynthesis; ubiquinone biosynthesis.</text>
</comment>
<evidence type="ECO:0000256" key="7">
    <source>
        <dbReference type="ARBA" id="ARBA00023033"/>
    </source>
</evidence>
<reference evidence="9" key="1">
    <citation type="submission" date="2018-05" db="EMBL/GenBank/DDBJ databases">
        <authorList>
            <person name="Lanie J.A."/>
            <person name="Ng W.-L."/>
            <person name="Kazmierczak K.M."/>
            <person name="Andrzejewski T.M."/>
            <person name="Davidsen T.M."/>
            <person name="Wayne K.J."/>
            <person name="Tettelin H."/>
            <person name="Glass J.I."/>
            <person name="Rusch D."/>
            <person name="Podicherti R."/>
            <person name="Tsui H.-C.T."/>
            <person name="Winkler M.E."/>
        </authorList>
    </citation>
    <scope>NUCLEOTIDE SEQUENCE</scope>
</reference>
<evidence type="ECO:0000256" key="3">
    <source>
        <dbReference type="ARBA" id="ARBA00022688"/>
    </source>
</evidence>
<keyword evidence="5" id="KW-0560">Oxidoreductase</keyword>
<dbReference type="Gene3D" id="1.20.1260.10">
    <property type="match status" value="1"/>
</dbReference>
<keyword evidence="4" id="KW-0479">Metal-binding</keyword>
<organism evidence="9">
    <name type="scientific">marine metagenome</name>
    <dbReference type="NCBI Taxonomy" id="408172"/>
    <lineage>
        <taxon>unclassified sequences</taxon>
        <taxon>metagenomes</taxon>
        <taxon>ecological metagenomes</taxon>
    </lineage>
</organism>
<keyword evidence="7" id="KW-0503">Monooxygenase</keyword>
<dbReference type="PANTHER" id="PTHR11237:SF4">
    <property type="entry name" value="5-DEMETHOXYUBIQUINONE HYDROXYLASE, MITOCHONDRIAL"/>
    <property type="match status" value="1"/>
</dbReference>
<feature type="non-terminal residue" evidence="9">
    <location>
        <position position="196"/>
    </location>
</feature>
<dbReference type="GO" id="GO:0006744">
    <property type="term" value="P:ubiquinone biosynthetic process"/>
    <property type="evidence" value="ECO:0007669"/>
    <property type="project" value="UniProtKB-KW"/>
</dbReference>
<evidence type="ECO:0000256" key="5">
    <source>
        <dbReference type="ARBA" id="ARBA00023002"/>
    </source>
</evidence>
<keyword evidence="3" id="KW-0831">Ubiquinone biosynthesis</keyword>
<dbReference type="InterPro" id="IPR009078">
    <property type="entry name" value="Ferritin-like_SF"/>
</dbReference>
<evidence type="ECO:0000313" key="9">
    <source>
        <dbReference type="EMBL" id="SVB75953.1"/>
    </source>
</evidence>
<evidence type="ECO:0000256" key="8">
    <source>
        <dbReference type="ARBA" id="ARBA00023136"/>
    </source>
</evidence>
<name>A0A382GMV6_9ZZZZ</name>